<dbReference type="AlphaFoldDB" id="A0A0E9W8L0"/>
<reference evidence="1" key="1">
    <citation type="submission" date="2014-11" db="EMBL/GenBank/DDBJ databases">
        <authorList>
            <person name="Amaro Gonzalez C."/>
        </authorList>
    </citation>
    <scope>NUCLEOTIDE SEQUENCE</scope>
</reference>
<evidence type="ECO:0000313" key="1">
    <source>
        <dbReference type="EMBL" id="JAH85798.1"/>
    </source>
</evidence>
<name>A0A0E9W8L0_ANGAN</name>
<accession>A0A0E9W8L0</accession>
<reference evidence="1" key="2">
    <citation type="journal article" date="2015" name="Fish Shellfish Immunol.">
        <title>Early steps in the European eel (Anguilla anguilla)-Vibrio vulnificus interaction in the gills: Role of the RtxA13 toxin.</title>
        <authorList>
            <person name="Callol A."/>
            <person name="Pajuelo D."/>
            <person name="Ebbesson L."/>
            <person name="Teles M."/>
            <person name="MacKenzie S."/>
            <person name="Amaro C."/>
        </authorList>
    </citation>
    <scope>NUCLEOTIDE SEQUENCE</scope>
</reference>
<organism evidence="1">
    <name type="scientific">Anguilla anguilla</name>
    <name type="common">European freshwater eel</name>
    <name type="synonym">Muraena anguilla</name>
    <dbReference type="NCBI Taxonomy" id="7936"/>
    <lineage>
        <taxon>Eukaryota</taxon>
        <taxon>Metazoa</taxon>
        <taxon>Chordata</taxon>
        <taxon>Craniata</taxon>
        <taxon>Vertebrata</taxon>
        <taxon>Euteleostomi</taxon>
        <taxon>Actinopterygii</taxon>
        <taxon>Neopterygii</taxon>
        <taxon>Teleostei</taxon>
        <taxon>Anguilliformes</taxon>
        <taxon>Anguillidae</taxon>
        <taxon>Anguilla</taxon>
    </lineage>
</organism>
<protein>
    <submittedName>
        <fullName evidence="1">Uncharacterized protein</fullName>
    </submittedName>
</protein>
<sequence length="50" mass="6108">MGIWETFWVHYGTFKNGTFTYITKLSLIWSFTPFSHYKLYDWGVNYTKCK</sequence>
<proteinExistence type="predicted"/>
<dbReference type="EMBL" id="GBXM01022779">
    <property type="protein sequence ID" value="JAH85798.1"/>
    <property type="molecule type" value="Transcribed_RNA"/>
</dbReference>